<dbReference type="Proteomes" id="UP001153714">
    <property type="component" value="Chromosome 18"/>
</dbReference>
<evidence type="ECO:0000256" key="2">
    <source>
        <dbReference type="ARBA" id="ARBA00022630"/>
    </source>
</evidence>
<dbReference type="Gene3D" id="2.40.30.10">
    <property type="entry name" value="Translation factors"/>
    <property type="match status" value="1"/>
</dbReference>
<dbReference type="InterPro" id="IPR001433">
    <property type="entry name" value="OxRdtase_FAD/NAD-bd"/>
</dbReference>
<dbReference type="PRINTS" id="PR00371">
    <property type="entry name" value="FPNCR"/>
</dbReference>
<protein>
    <recommendedName>
        <fullName evidence="6">Methionine synthase reductase</fullName>
        <ecNumber evidence="5">1.16.1.8</ecNumber>
    </recommendedName>
</protein>
<reference evidence="8" key="1">
    <citation type="submission" date="2021-12" db="EMBL/GenBank/DDBJ databases">
        <authorList>
            <person name="King R."/>
        </authorList>
    </citation>
    <scope>NUCLEOTIDE SEQUENCE</scope>
</reference>
<dbReference type="EC" id="1.16.1.8" evidence="5"/>
<dbReference type="PANTHER" id="PTHR19384:SF84">
    <property type="entry name" value="METHIONINE SYNTHASE REDUCTASE"/>
    <property type="match status" value="1"/>
</dbReference>
<gene>
    <name evidence="8" type="ORF">DIATSA_LOCUS5493</name>
</gene>
<keyword evidence="3" id="KW-0274">FAD</keyword>
<evidence type="ECO:0000256" key="1">
    <source>
        <dbReference type="ARBA" id="ARBA00001974"/>
    </source>
</evidence>
<dbReference type="GO" id="GO:0009086">
    <property type="term" value="P:methionine biosynthetic process"/>
    <property type="evidence" value="ECO:0007669"/>
    <property type="project" value="TreeGrafter"/>
</dbReference>
<dbReference type="Gene3D" id="1.20.990.10">
    <property type="entry name" value="NADPH-cytochrome p450 Reductase, Chain A, domain 3"/>
    <property type="match status" value="1"/>
</dbReference>
<keyword evidence="4" id="KW-0560">Oxidoreductase</keyword>
<dbReference type="SUPFAM" id="SSF63380">
    <property type="entry name" value="Riboflavin synthase domain-like"/>
    <property type="match status" value="1"/>
</dbReference>
<dbReference type="AlphaFoldDB" id="A0A9N9WB26"/>
<sequence>MVLSHNLQDVFEASCKFSLLSLPTLKDIGLDIHFSAIDVNNATTTTTVYNGPKPILPFASSEPFEANIIDWRYLSSQDKKCKAVYEITFDIAKSNFTFKPGDTIGILAQNLEEDVNTIINHLDLSSKANLQYTLSDSTTDNHKGCKIPPHIPVKSTIRYVLTSCCDIRAVPKKIFLLALSRHTKDEDERKILEYLCSKEGSIAYNSYVLDQQLCLLDLLIIFKSCKPPIQVLLGHLPRLLPRPYSIVNSSVKNPNVVKICFSVMDLGHNRKGLVTGWLENKIKRGTYSIEEKMRSLNLSSELEKVSIYLRRNISGFTPPVDLKTPLILIATGTGIAPFIGFLEQRSYLKESSQEVDMGTVWLFFGCRHPNSDFIYEKELNMFLNNKTIDRFNKSFSRMENAESKYVQDALMHNGEDLVRLIERGASIFICGDLKNMAVAVKDTIINCLVKYSNKSQEESKSLLSNMQTEKKYLVDIWS</sequence>
<dbReference type="InterPro" id="IPR017938">
    <property type="entry name" value="Riboflavin_synthase-like_b-brl"/>
</dbReference>
<proteinExistence type="predicted"/>
<evidence type="ECO:0000256" key="4">
    <source>
        <dbReference type="ARBA" id="ARBA00023002"/>
    </source>
</evidence>
<dbReference type="InterPro" id="IPR023173">
    <property type="entry name" value="NADPH_Cyt_P450_Rdtase_alpha"/>
</dbReference>
<dbReference type="GO" id="GO:0050660">
    <property type="term" value="F:flavin adenine dinucleotide binding"/>
    <property type="evidence" value="ECO:0007669"/>
    <property type="project" value="TreeGrafter"/>
</dbReference>
<evidence type="ECO:0000259" key="7">
    <source>
        <dbReference type="PROSITE" id="PS51384"/>
    </source>
</evidence>
<evidence type="ECO:0000313" key="9">
    <source>
        <dbReference type="Proteomes" id="UP001153714"/>
    </source>
</evidence>
<dbReference type="InterPro" id="IPR017927">
    <property type="entry name" value="FAD-bd_FR_type"/>
</dbReference>
<dbReference type="PANTHER" id="PTHR19384">
    <property type="entry name" value="NITRIC OXIDE SYNTHASE-RELATED"/>
    <property type="match status" value="1"/>
</dbReference>
<comment type="cofactor">
    <cofactor evidence="1">
        <name>FAD</name>
        <dbReference type="ChEBI" id="CHEBI:57692"/>
    </cofactor>
</comment>
<keyword evidence="9" id="KW-1185">Reference proteome</keyword>
<organism evidence="8 9">
    <name type="scientific">Diatraea saccharalis</name>
    <name type="common">sugarcane borer</name>
    <dbReference type="NCBI Taxonomy" id="40085"/>
    <lineage>
        <taxon>Eukaryota</taxon>
        <taxon>Metazoa</taxon>
        <taxon>Ecdysozoa</taxon>
        <taxon>Arthropoda</taxon>
        <taxon>Hexapoda</taxon>
        <taxon>Insecta</taxon>
        <taxon>Pterygota</taxon>
        <taxon>Neoptera</taxon>
        <taxon>Endopterygota</taxon>
        <taxon>Lepidoptera</taxon>
        <taxon>Glossata</taxon>
        <taxon>Ditrysia</taxon>
        <taxon>Pyraloidea</taxon>
        <taxon>Crambidae</taxon>
        <taxon>Crambinae</taxon>
        <taxon>Diatraea</taxon>
    </lineage>
</organism>
<dbReference type="GO" id="GO:0010181">
    <property type="term" value="F:FMN binding"/>
    <property type="evidence" value="ECO:0007669"/>
    <property type="project" value="TreeGrafter"/>
</dbReference>
<dbReference type="EMBL" id="OU893349">
    <property type="protein sequence ID" value="CAG9787624.1"/>
    <property type="molecule type" value="Genomic_DNA"/>
</dbReference>
<evidence type="ECO:0000256" key="5">
    <source>
        <dbReference type="ARBA" id="ARBA00039088"/>
    </source>
</evidence>
<dbReference type="GO" id="GO:0030586">
    <property type="term" value="F:[methionine synthase] reductase (NADPH) activity"/>
    <property type="evidence" value="ECO:0007669"/>
    <property type="project" value="UniProtKB-EC"/>
</dbReference>
<dbReference type="OrthoDB" id="1856718at2759"/>
<accession>A0A9N9WB26</accession>
<dbReference type="Pfam" id="PF00667">
    <property type="entry name" value="FAD_binding_1"/>
    <property type="match status" value="1"/>
</dbReference>
<dbReference type="Pfam" id="PF00175">
    <property type="entry name" value="NAD_binding_1"/>
    <property type="match status" value="1"/>
</dbReference>
<keyword evidence="2" id="KW-0285">Flavoprotein</keyword>
<dbReference type="InterPro" id="IPR039261">
    <property type="entry name" value="FNR_nucleotide-bd"/>
</dbReference>
<feature type="domain" description="FAD-binding FR-type" evidence="7">
    <location>
        <begin position="61"/>
        <end position="319"/>
    </location>
</feature>
<dbReference type="InterPro" id="IPR001709">
    <property type="entry name" value="Flavoprot_Pyr_Nucl_cyt_Rdtase"/>
</dbReference>
<reference evidence="8" key="2">
    <citation type="submission" date="2022-10" db="EMBL/GenBank/DDBJ databases">
        <authorList>
            <consortium name="ENA_rothamsted_submissions"/>
            <consortium name="culmorum"/>
            <person name="King R."/>
        </authorList>
    </citation>
    <scope>NUCLEOTIDE SEQUENCE</scope>
</reference>
<name>A0A9N9WB26_9NEOP</name>
<evidence type="ECO:0000256" key="3">
    <source>
        <dbReference type="ARBA" id="ARBA00022827"/>
    </source>
</evidence>
<dbReference type="SUPFAM" id="SSF52343">
    <property type="entry name" value="Ferredoxin reductase-like, C-terminal NADP-linked domain"/>
    <property type="match status" value="1"/>
</dbReference>
<dbReference type="GO" id="GO:0050667">
    <property type="term" value="P:homocysteine metabolic process"/>
    <property type="evidence" value="ECO:0007669"/>
    <property type="project" value="TreeGrafter"/>
</dbReference>
<dbReference type="PROSITE" id="PS51384">
    <property type="entry name" value="FAD_FR"/>
    <property type="match status" value="1"/>
</dbReference>
<dbReference type="GO" id="GO:0005829">
    <property type="term" value="C:cytosol"/>
    <property type="evidence" value="ECO:0007669"/>
    <property type="project" value="TreeGrafter"/>
</dbReference>
<dbReference type="InterPro" id="IPR003097">
    <property type="entry name" value="CysJ-like_FAD-binding"/>
</dbReference>
<dbReference type="FunFam" id="1.20.990.10:FF:000007">
    <property type="entry name" value="Methionine synthase reductase"/>
    <property type="match status" value="1"/>
</dbReference>
<evidence type="ECO:0000313" key="8">
    <source>
        <dbReference type="EMBL" id="CAG9787624.1"/>
    </source>
</evidence>
<dbReference type="Gene3D" id="3.40.50.80">
    <property type="entry name" value="Nucleotide-binding domain of ferredoxin-NADP reductase (FNR) module"/>
    <property type="match status" value="1"/>
</dbReference>
<evidence type="ECO:0000256" key="6">
    <source>
        <dbReference type="ARBA" id="ARBA00040659"/>
    </source>
</evidence>